<evidence type="ECO:0000313" key="2">
    <source>
        <dbReference type="EMBL" id="AEX84480.1"/>
    </source>
</evidence>
<proteinExistence type="predicted"/>
<dbReference type="OrthoDB" id="1450994at2"/>
<dbReference type="InterPro" id="IPR050229">
    <property type="entry name" value="GlpE_sulfurtransferase"/>
</dbReference>
<evidence type="ECO:0000259" key="1">
    <source>
        <dbReference type="PROSITE" id="PS50206"/>
    </source>
</evidence>
<dbReference type="Gene3D" id="3.40.250.10">
    <property type="entry name" value="Rhodanese-like domain"/>
    <property type="match status" value="1"/>
</dbReference>
<dbReference type="HOGENOM" id="CLU_089574_6_2_0"/>
<dbReference type="KEGG" id="mpz:Marpi_0020"/>
<sequence>MKLRKGLLALLVLILLITTLTAEIKVKTAKDFIADAKAVVKEISVEEAFKIYKSKDSKYIFLDVREANEVEAGHIPNAHWIPRGLLEFKIASLVKNTEDKIIVVYCKSGGRSILAAKTLKEMGYNVLSVSGGFTAWKNKRYPIRRGLPGTTGGGCS</sequence>
<name>H2J2N6_MARPK</name>
<dbReference type="Pfam" id="PF00581">
    <property type="entry name" value="Rhodanese"/>
    <property type="match status" value="1"/>
</dbReference>
<dbReference type="PANTHER" id="PTHR43031:SF1">
    <property type="entry name" value="PYRIDINE NUCLEOTIDE-DISULPHIDE OXIDOREDUCTASE"/>
    <property type="match status" value="1"/>
</dbReference>
<dbReference type="Proteomes" id="UP000007161">
    <property type="component" value="Chromosome"/>
</dbReference>
<reference evidence="3" key="2">
    <citation type="submission" date="2012-01" db="EMBL/GenBank/DDBJ databases">
        <title>Complete sequence of chromosome of Marinitoga piezophila KA3.</title>
        <authorList>
            <person name="Lucas S."/>
            <person name="Han J."/>
            <person name="Lapidus A."/>
            <person name="Cheng J.-F."/>
            <person name="Goodwin L."/>
            <person name="Pitluck S."/>
            <person name="Peters L."/>
            <person name="Mikhailova N."/>
            <person name="Teshima H."/>
            <person name="Detter J.C."/>
            <person name="Han C."/>
            <person name="Tapia R."/>
            <person name="Land M."/>
            <person name="Hauser L."/>
            <person name="Kyrpides N."/>
            <person name="Ivanova N."/>
            <person name="Pagani I."/>
            <person name="Jebbar M."/>
            <person name="Vannier P."/>
            <person name="Oger P."/>
            <person name="Cario A."/>
            <person name="Bartlett D."/>
            <person name="Noll K.M."/>
            <person name="Woyke T."/>
        </authorList>
    </citation>
    <scope>NUCLEOTIDE SEQUENCE [LARGE SCALE GENOMIC DNA]</scope>
    <source>
        <strain evidence="3">DSM 14283 / JCM 11233 / KA3</strain>
    </source>
</reference>
<dbReference type="EMBL" id="CP003257">
    <property type="protein sequence ID" value="AEX84480.1"/>
    <property type="molecule type" value="Genomic_DNA"/>
</dbReference>
<evidence type="ECO:0000313" key="3">
    <source>
        <dbReference type="Proteomes" id="UP000007161"/>
    </source>
</evidence>
<dbReference type="SMART" id="SM00450">
    <property type="entry name" value="RHOD"/>
    <property type="match status" value="1"/>
</dbReference>
<dbReference type="STRING" id="443254.Marpi_0020"/>
<dbReference type="PROSITE" id="PS50206">
    <property type="entry name" value="RHODANESE_3"/>
    <property type="match status" value="1"/>
</dbReference>
<dbReference type="InterPro" id="IPR001763">
    <property type="entry name" value="Rhodanese-like_dom"/>
</dbReference>
<dbReference type="GO" id="GO:0016740">
    <property type="term" value="F:transferase activity"/>
    <property type="evidence" value="ECO:0007669"/>
    <property type="project" value="UniProtKB-KW"/>
</dbReference>
<dbReference type="PANTHER" id="PTHR43031">
    <property type="entry name" value="FAD-DEPENDENT OXIDOREDUCTASE"/>
    <property type="match status" value="1"/>
</dbReference>
<dbReference type="InterPro" id="IPR036873">
    <property type="entry name" value="Rhodanese-like_dom_sf"/>
</dbReference>
<dbReference type="SUPFAM" id="SSF52821">
    <property type="entry name" value="Rhodanese/Cell cycle control phosphatase"/>
    <property type="match status" value="1"/>
</dbReference>
<accession>H2J2N6</accession>
<dbReference type="AlphaFoldDB" id="H2J2N6"/>
<organism evidence="2 3">
    <name type="scientific">Marinitoga piezophila (strain DSM 14283 / JCM 11233 / KA3)</name>
    <dbReference type="NCBI Taxonomy" id="443254"/>
    <lineage>
        <taxon>Bacteria</taxon>
        <taxon>Thermotogati</taxon>
        <taxon>Thermotogota</taxon>
        <taxon>Thermotogae</taxon>
        <taxon>Petrotogales</taxon>
        <taxon>Petrotogaceae</taxon>
        <taxon>Marinitoga</taxon>
    </lineage>
</organism>
<gene>
    <name evidence="2" type="ordered locus">Marpi_0020</name>
</gene>
<keyword evidence="3" id="KW-1185">Reference proteome</keyword>
<feature type="domain" description="Rhodanese" evidence="1">
    <location>
        <begin position="55"/>
        <end position="145"/>
    </location>
</feature>
<dbReference type="RefSeq" id="WP_014295552.1">
    <property type="nucleotide sequence ID" value="NC_016751.1"/>
</dbReference>
<reference evidence="2 3" key="1">
    <citation type="journal article" date="2012" name="J. Bacteriol.">
        <title>Complete Genome Sequence of the Thermophilic, Piezophilic, Heterotrophic Bacterium Marinitoga piezophila KA3.</title>
        <authorList>
            <person name="Lucas S."/>
            <person name="Han J."/>
            <person name="Lapidus A."/>
            <person name="Cheng J.F."/>
            <person name="Goodwin L.A."/>
            <person name="Pitluck S."/>
            <person name="Peters L."/>
            <person name="Mikhailova N."/>
            <person name="Teshima H."/>
            <person name="Detter J.C."/>
            <person name="Han C."/>
            <person name="Tapia R."/>
            <person name="Land M."/>
            <person name="Hauser L."/>
            <person name="Kyrpides N.C."/>
            <person name="Ivanova N."/>
            <person name="Pagani I."/>
            <person name="Vannier P."/>
            <person name="Oger P."/>
            <person name="Bartlett D.H."/>
            <person name="Noll K.M."/>
            <person name="Woyke T."/>
            <person name="Jebbar M."/>
        </authorList>
    </citation>
    <scope>NUCLEOTIDE SEQUENCE [LARGE SCALE GENOMIC DNA]</scope>
    <source>
        <strain evidence="3">DSM 14283 / JCM 11233 / KA3</strain>
    </source>
</reference>
<protein>
    <submittedName>
        <fullName evidence="2">Rhodanese-related sulfurtransferase</fullName>
    </submittedName>
</protein>
<dbReference type="eggNOG" id="COG0607">
    <property type="taxonomic scope" value="Bacteria"/>
</dbReference>
<keyword evidence="2" id="KW-0808">Transferase</keyword>